<evidence type="ECO:0000256" key="2">
    <source>
        <dbReference type="ARBA" id="ARBA00023125"/>
    </source>
</evidence>
<proteinExistence type="predicted"/>
<evidence type="ECO:0000313" key="6">
    <source>
        <dbReference type="EMBL" id="SEH01835.1"/>
    </source>
</evidence>
<evidence type="ECO:0000259" key="5">
    <source>
        <dbReference type="PROSITE" id="PS50943"/>
    </source>
</evidence>
<name>A0A1H6EY15_9ACTN</name>
<dbReference type="Pfam" id="PF13377">
    <property type="entry name" value="Peripla_BP_3"/>
    <property type="match status" value="1"/>
</dbReference>
<dbReference type="Proteomes" id="UP000236732">
    <property type="component" value="Unassembled WGS sequence"/>
</dbReference>
<keyword evidence="3" id="KW-0804">Transcription</keyword>
<evidence type="ECO:0000313" key="7">
    <source>
        <dbReference type="Proteomes" id="UP000236732"/>
    </source>
</evidence>
<dbReference type="PROSITE" id="PS50932">
    <property type="entry name" value="HTH_LACI_2"/>
    <property type="match status" value="1"/>
</dbReference>
<evidence type="ECO:0000259" key="4">
    <source>
        <dbReference type="PROSITE" id="PS50932"/>
    </source>
</evidence>
<dbReference type="PROSITE" id="PS50943">
    <property type="entry name" value="HTH_CROC1"/>
    <property type="match status" value="1"/>
</dbReference>
<dbReference type="SUPFAM" id="SSF47413">
    <property type="entry name" value="lambda repressor-like DNA-binding domains"/>
    <property type="match status" value="1"/>
</dbReference>
<dbReference type="SMART" id="SM00354">
    <property type="entry name" value="HTH_LACI"/>
    <property type="match status" value="1"/>
</dbReference>
<evidence type="ECO:0000256" key="3">
    <source>
        <dbReference type="ARBA" id="ARBA00023163"/>
    </source>
</evidence>
<reference evidence="6 7" key="1">
    <citation type="submission" date="2016-10" db="EMBL/GenBank/DDBJ databases">
        <authorList>
            <person name="de Groot N.N."/>
        </authorList>
    </citation>
    <scope>NUCLEOTIDE SEQUENCE [LARGE SCALE GENOMIC DNA]</scope>
    <source>
        <strain evidence="6 7">CGMCC 4.7037</strain>
    </source>
</reference>
<gene>
    <name evidence="6" type="ORF">SAMN05444920_12286</name>
</gene>
<dbReference type="Gene3D" id="1.10.260.40">
    <property type="entry name" value="lambda repressor-like DNA-binding domains"/>
    <property type="match status" value="1"/>
</dbReference>
<dbReference type="Pfam" id="PF00356">
    <property type="entry name" value="LacI"/>
    <property type="match status" value="1"/>
</dbReference>
<organism evidence="6 7">
    <name type="scientific">Nonomuraea solani</name>
    <dbReference type="NCBI Taxonomy" id="1144553"/>
    <lineage>
        <taxon>Bacteria</taxon>
        <taxon>Bacillati</taxon>
        <taxon>Actinomycetota</taxon>
        <taxon>Actinomycetes</taxon>
        <taxon>Streptosporangiales</taxon>
        <taxon>Streptosporangiaceae</taxon>
        <taxon>Nonomuraea</taxon>
    </lineage>
</organism>
<dbReference type="EMBL" id="FNVT01000022">
    <property type="protein sequence ID" value="SEH01835.1"/>
    <property type="molecule type" value="Genomic_DNA"/>
</dbReference>
<sequence>MTAAGGTPSSPPLTIAQLAELAGVSTATVSKVVNGRTEVAPETRALIEGLIREHGYRPQRRVSPAPLVELVFHALEGDYPIEIAKGVEQVARDHQLAVVLSELQHRHIPGKGWIEGVLSRRPTGVIAVFSGLNEDQRDQLATRGVPLVLLDPLDDPGPQVSVGASNWNGGLAATRHLLDLGHRRIAIITGPDFALSSRARLDGYRTALDMAGVAADPALIGQGDFTVEGGLAQAERLLRLPDPPTAIFACNDGQAMGVYRAAYRLGLRIPDDLSVVGFDDLPSTQWTTPPLTTIRQPLAEMAAAATTMLLKLAQGEPLTRPRIELGIDLVVRESTARLRNFR</sequence>
<dbReference type="PANTHER" id="PTHR30146:SF153">
    <property type="entry name" value="LACTOSE OPERON REPRESSOR"/>
    <property type="match status" value="1"/>
</dbReference>
<accession>A0A1H6EY15</accession>
<dbReference type="RefSeq" id="WP_103962913.1">
    <property type="nucleotide sequence ID" value="NZ_FNVT01000022.1"/>
</dbReference>
<keyword evidence="2" id="KW-0238">DNA-binding</keyword>
<dbReference type="AlphaFoldDB" id="A0A1H6EY15"/>
<keyword evidence="7" id="KW-1185">Reference proteome</keyword>
<dbReference type="OrthoDB" id="3227375at2"/>
<dbReference type="SUPFAM" id="SSF53822">
    <property type="entry name" value="Periplasmic binding protein-like I"/>
    <property type="match status" value="1"/>
</dbReference>
<dbReference type="InterPro" id="IPR000843">
    <property type="entry name" value="HTH_LacI"/>
</dbReference>
<evidence type="ECO:0000256" key="1">
    <source>
        <dbReference type="ARBA" id="ARBA00023015"/>
    </source>
</evidence>
<dbReference type="Gene3D" id="3.40.50.2300">
    <property type="match status" value="2"/>
</dbReference>
<dbReference type="GO" id="GO:0003700">
    <property type="term" value="F:DNA-binding transcription factor activity"/>
    <property type="evidence" value="ECO:0007669"/>
    <property type="project" value="TreeGrafter"/>
</dbReference>
<dbReference type="InterPro" id="IPR028082">
    <property type="entry name" value="Peripla_BP_I"/>
</dbReference>
<dbReference type="InterPro" id="IPR046335">
    <property type="entry name" value="LacI/GalR-like_sensor"/>
</dbReference>
<dbReference type="CDD" id="cd06296">
    <property type="entry name" value="PBP1_CatR-like"/>
    <property type="match status" value="1"/>
</dbReference>
<dbReference type="InterPro" id="IPR010982">
    <property type="entry name" value="Lambda_DNA-bd_dom_sf"/>
</dbReference>
<dbReference type="CDD" id="cd01392">
    <property type="entry name" value="HTH_LacI"/>
    <property type="match status" value="1"/>
</dbReference>
<feature type="domain" description="HTH lacI-type" evidence="4">
    <location>
        <begin position="13"/>
        <end position="63"/>
    </location>
</feature>
<dbReference type="PANTHER" id="PTHR30146">
    <property type="entry name" value="LACI-RELATED TRANSCRIPTIONAL REPRESSOR"/>
    <property type="match status" value="1"/>
</dbReference>
<protein>
    <submittedName>
        <fullName evidence="6">LacI family transcriptional regulator/LacI family transcriptional regulator, xylobiose transport system transcriptional regulator</fullName>
    </submittedName>
</protein>
<dbReference type="InterPro" id="IPR001387">
    <property type="entry name" value="Cro/C1-type_HTH"/>
</dbReference>
<keyword evidence="1" id="KW-0805">Transcription regulation</keyword>
<feature type="domain" description="HTH cro/C1-type" evidence="5">
    <location>
        <begin position="13"/>
        <end position="43"/>
    </location>
</feature>
<dbReference type="GO" id="GO:0000976">
    <property type="term" value="F:transcription cis-regulatory region binding"/>
    <property type="evidence" value="ECO:0007669"/>
    <property type="project" value="TreeGrafter"/>
</dbReference>